<dbReference type="Proteomes" id="UP001597302">
    <property type="component" value="Unassembled WGS sequence"/>
</dbReference>
<feature type="region of interest" description="Disordered" evidence="7">
    <location>
        <begin position="453"/>
        <end position="476"/>
    </location>
</feature>
<feature type="compositionally biased region" description="Basic and acidic residues" evidence="7">
    <location>
        <begin position="454"/>
        <end position="464"/>
    </location>
</feature>
<keyword evidence="3" id="KW-0808">Transferase</keyword>
<comment type="caution">
    <text evidence="9">The sequence shown here is derived from an EMBL/GenBank/DDBJ whole genome shotgun (WGS) entry which is preliminary data.</text>
</comment>
<dbReference type="GO" id="GO:0016301">
    <property type="term" value="F:kinase activity"/>
    <property type="evidence" value="ECO:0007669"/>
    <property type="project" value="UniProtKB-KW"/>
</dbReference>
<comment type="catalytic activity">
    <reaction evidence="1">
        <text>ATP + protein L-histidine = ADP + protein N-phospho-L-histidine.</text>
        <dbReference type="EC" id="2.7.13.3"/>
    </reaction>
</comment>
<keyword evidence="8" id="KW-0472">Membrane</keyword>
<dbReference type="EC" id="2.7.13.3" evidence="2"/>
<dbReference type="InterPro" id="IPR050482">
    <property type="entry name" value="Sensor_HK_TwoCompSys"/>
</dbReference>
<evidence type="ECO:0000313" key="9">
    <source>
        <dbReference type="EMBL" id="MFD1481127.1"/>
    </source>
</evidence>
<gene>
    <name evidence="9" type="ORF">ACFQ5P_07465</name>
</gene>
<dbReference type="PANTHER" id="PTHR24421:SF10">
    <property type="entry name" value="NITRATE_NITRITE SENSOR PROTEIN NARQ"/>
    <property type="match status" value="1"/>
</dbReference>
<dbReference type="InterPro" id="IPR036890">
    <property type="entry name" value="HATPase_C_sf"/>
</dbReference>
<dbReference type="Gene3D" id="3.30.565.10">
    <property type="entry name" value="Histidine kinase-like ATPase, C-terminal domain"/>
    <property type="match status" value="1"/>
</dbReference>
<feature type="transmembrane region" description="Helical" evidence="8">
    <location>
        <begin position="30"/>
        <end position="49"/>
    </location>
</feature>
<proteinExistence type="predicted"/>
<evidence type="ECO:0000256" key="4">
    <source>
        <dbReference type="ARBA" id="ARBA00022777"/>
    </source>
</evidence>
<evidence type="ECO:0000256" key="2">
    <source>
        <dbReference type="ARBA" id="ARBA00012438"/>
    </source>
</evidence>
<keyword evidence="8" id="KW-1133">Transmembrane helix</keyword>
<feature type="region of interest" description="Disordered" evidence="7">
    <location>
        <begin position="416"/>
        <end position="437"/>
    </location>
</feature>
<organism evidence="9 10">
    <name type="scientific">Paracoccus nototheniae</name>
    <dbReference type="NCBI Taxonomy" id="2489002"/>
    <lineage>
        <taxon>Bacteria</taxon>
        <taxon>Pseudomonadati</taxon>
        <taxon>Pseudomonadota</taxon>
        <taxon>Alphaproteobacteria</taxon>
        <taxon>Rhodobacterales</taxon>
        <taxon>Paracoccaceae</taxon>
        <taxon>Paracoccus</taxon>
    </lineage>
</organism>
<keyword evidence="8" id="KW-0812">Transmembrane</keyword>
<dbReference type="PANTHER" id="PTHR24421">
    <property type="entry name" value="NITRATE/NITRITE SENSOR PROTEIN NARX-RELATED"/>
    <property type="match status" value="1"/>
</dbReference>
<name>A0ABW4DTV4_9RHOB</name>
<reference evidence="10" key="1">
    <citation type="journal article" date="2019" name="Int. J. Syst. Evol. Microbiol.">
        <title>The Global Catalogue of Microorganisms (GCM) 10K type strain sequencing project: providing services to taxonomists for standard genome sequencing and annotation.</title>
        <authorList>
            <consortium name="The Broad Institute Genomics Platform"/>
            <consortium name="The Broad Institute Genome Sequencing Center for Infectious Disease"/>
            <person name="Wu L."/>
            <person name="Ma J."/>
        </authorList>
    </citation>
    <scope>NUCLEOTIDE SEQUENCE [LARGE SCALE GENOMIC DNA]</scope>
    <source>
        <strain evidence="10">CCM 8875</strain>
    </source>
</reference>
<protein>
    <recommendedName>
        <fullName evidence="2">histidine kinase</fullName>
        <ecNumber evidence="2">2.7.13.3</ecNumber>
    </recommendedName>
</protein>
<feature type="transmembrane region" description="Helical" evidence="8">
    <location>
        <begin position="206"/>
        <end position="225"/>
    </location>
</feature>
<accession>A0ABW4DTV4</accession>
<dbReference type="EMBL" id="JBHTOQ010000018">
    <property type="protein sequence ID" value="MFD1481127.1"/>
    <property type="molecule type" value="Genomic_DNA"/>
</dbReference>
<dbReference type="SUPFAM" id="SSF55874">
    <property type="entry name" value="ATPase domain of HSP90 chaperone/DNA topoisomerase II/histidine kinase"/>
    <property type="match status" value="1"/>
</dbReference>
<evidence type="ECO:0000256" key="5">
    <source>
        <dbReference type="ARBA" id="ARBA00023012"/>
    </source>
</evidence>
<feature type="compositionally biased region" description="Polar residues" evidence="7">
    <location>
        <begin position="466"/>
        <end position="476"/>
    </location>
</feature>
<evidence type="ECO:0000256" key="3">
    <source>
        <dbReference type="ARBA" id="ARBA00022679"/>
    </source>
</evidence>
<sequence length="476" mass="52184">MTKTSDIPVLLPDPSPRTGWQSLGLLRRPLSSYALIIILGLALLGLGTASRLQHMVETEVGHRATTVLEAMLNRHAGELAADPLSPELLAIIDSYFQDSAASLGISEMKIWNAKGTILYASRPGLTGAVFPVSPELGTALAGEISVSIGSAFHAETDLSDAMTDPRMFEVYVPIRRHASDRVVAVAEYYQNAAVASDALVRARWQTWMMIAVVGAMFVAVLLVILRHSDAVIVQQRRDLSAGMADLVRLVERNKQTQAQIQQDARRRQEEQKAQLRQINADIHDGIGQLLTVALLRMKPAEPLAPTPDDSSQSVRLILEEAMSEVQALLSGTSQTPLPQLPLARAVATIVEAHSRRTATPVLVLMDDDLPEPGLPVKVAICRLVQEGLHNAFKHAGGQGQQVRLQMERGRLVVAVSNDSDQRQDAPRDPSRQPMGLRNLRHRVERLGGTFRVQDQPDQRMEIRASFDTNPTEVHHA</sequence>
<feature type="coiled-coil region" evidence="6">
    <location>
        <begin position="253"/>
        <end position="281"/>
    </location>
</feature>
<feature type="compositionally biased region" description="Basic and acidic residues" evidence="7">
    <location>
        <begin position="419"/>
        <end position="430"/>
    </location>
</feature>
<dbReference type="CDD" id="cd16917">
    <property type="entry name" value="HATPase_UhpB-NarQ-NarX-like"/>
    <property type="match status" value="1"/>
</dbReference>
<keyword evidence="4 9" id="KW-0418">Kinase</keyword>
<evidence type="ECO:0000256" key="6">
    <source>
        <dbReference type="SAM" id="Coils"/>
    </source>
</evidence>
<evidence type="ECO:0000313" key="10">
    <source>
        <dbReference type="Proteomes" id="UP001597302"/>
    </source>
</evidence>
<keyword evidence="10" id="KW-1185">Reference proteome</keyword>
<evidence type="ECO:0000256" key="1">
    <source>
        <dbReference type="ARBA" id="ARBA00000085"/>
    </source>
</evidence>
<evidence type="ECO:0000256" key="7">
    <source>
        <dbReference type="SAM" id="MobiDB-lite"/>
    </source>
</evidence>
<evidence type="ECO:0000256" key="8">
    <source>
        <dbReference type="SAM" id="Phobius"/>
    </source>
</evidence>
<dbReference type="RefSeq" id="WP_165571220.1">
    <property type="nucleotide sequence ID" value="NZ_CBCSAJ010000002.1"/>
</dbReference>
<keyword evidence="5" id="KW-0902">Two-component regulatory system</keyword>
<keyword evidence="6" id="KW-0175">Coiled coil</keyword>